<feature type="region of interest" description="Disordered" evidence="1">
    <location>
        <begin position="161"/>
        <end position="184"/>
    </location>
</feature>
<reference evidence="2 3" key="1">
    <citation type="submission" date="2016-10" db="EMBL/GenBank/DDBJ databases">
        <title>Genome sequence of the ascomycete fungus Penicillium subrubescens.</title>
        <authorList>
            <person name="De Vries R.P."/>
            <person name="Peng M."/>
            <person name="Dilokpimol A."/>
            <person name="Hilden K."/>
            <person name="Makela M.R."/>
            <person name="Grigoriev I."/>
            <person name="Riley R."/>
            <person name="Granchi Z."/>
        </authorList>
    </citation>
    <scope>NUCLEOTIDE SEQUENCE [LARGE SCALE GENOMIC DNA]</scope>
    <source>
        <strain evidence="2 3">CBS 132785</strain>
    </source>
</reference>
<gene>
    <name evidence="2" type="ORF">PENSUB_2225</name>
</gene>
<evidence type="ECO:0000313" key="3">
    <source>
        <dbReference type="Proteomes" id="UP000186955"/>
    </source>
</evidence>
<comment type="caution">
    <text evidence="2">The sequence shown here is derived from an EMBL/GenBank/DDBJ whole genome shotgun (WGS) entry which is preliminary data.</text>
</comment>
<name>A0A1Q5UIB1_9EURO</name>
<sequence>MSQTRVVDAIAREAYATQLSAADDGLYHPAHWFKRQAERKKPILATCQHPTIYPTVPKGRFAAALSESKGLKTGSSAMSAEAISAIIASSSSAKLNSQTCPKDGATTVQTSSPLVKRALEQKIRIFLFVVMKTSNFRRWISDPLGRQRVDDNAFFEKDKDITSRSSSLDEESRGSTHDIADEQTHLDTSYTVASKIRLPPPAIIVKRTRRNNENGLKDNVPHGSVSSDTVCLEDVCTASECSDTLRGSETKSLQTIDECHGSGQSPSVGLLRLNVYRIEIEFIPRRDTQLGVKQGDKVVMTRVFDDGW</sequence>
<feature type="compositionally biased region" description="Basic and acidic residues" evidence="1">
    <location>
        <begin position="170"/>
        <end position="184"/>
    </location>
</feature>
<feature type="non-terminal residue" evidence="2">
    <location>
        <position position="308"/>
    </location>
</feature>
<accession>A0A1Q5UIB1</accession>
<organism evidence="2 3">
    <name type="scientific">Penicillium subrubescens</name>
    <dbReference type="NCBI Taxonomy" id="1316194"/>
    <lineage>
        <taxon>Eukaryota</taxon>
        <taxon>Fungi</taxon>
        <taxon>Dikarya</taxon>
        <taxon>Ascomycota</taxon>
        <taxon>Pezizomycotina</taxon>
        <taxon>Eurotiomycetes</taxon>
        <taxon>Eurotiomycetidae</taxon>
        <taxon>Eurotiales</taxon>
        <taxon>Aspergillaceae</taxon>
        <taxon>Penicillium</taxon>
    </lineage>
</organism>
<evidence type="ECO:0000256" key="1">
    <source>
        <dbReference type="SAM" id="MobiDB-lite"/>
    </source>
</evidence>
<proteinExistence type="predicted"/>
<dbReference type="EMBL" id="MNBE01000235">
    <property type="protein sequence ID" value="OKP12202.1"/>
    <property type="molecule type" value="Genomic_DNA"/>
</dbReference>
<protein>
    <submittedName>
        <fullName evidence="2">Uncharacterized protein</fullName>
    </submittedName>
</protein>
<evidence type="ECO:0000313" key="2">
    <source>
        <dbReference type="EMBL" id="OKP12202.1"/>
    </source>
</evidence>
<dbReference type="AlphaFoldDB" id="A0A1Q5UIB1"/>
<dbReference type="Proteomes" id="UP000186955">
    <property type="component" value="Unassembled WGS sequence"/>
</dbReference>
<keyword evidence="3" id="KW-1185">Reference proteome</keyword>